<feature type="transmembrane region" description="Helical" evidence="2">
    <location>
        <begin position="130"/>
        <end position="153"/>
    </location>
</feature>
<dbReference type="EMBL" id="BMHQ01000006">
    <property type="protein sequence ID" value="GGE17937.1"/>
    <property type="molecule type" value="Genomic_DNA"/>
</dbReference>
<feature type="transmembrane region" description="Helical" evidence="2">
    <location>
        <begin position="165"/>
        <end position="191"/>
    </location>
</feature>
<organism evidence="3 4">
    <name type="scientific">Marinithermofilum abyssi</name>
    <dbReference type="NCBI Taxonomy" id="1571185"/>
    <lineage>
        <taxon>Bacteria</taxon>
        <taxon>Bacillati</taxon>
        <taxon>Bacillota</taxon>
        <taxon>Bacilli</taxon>
        <taxon>Bacillales</taxon>
        <taxon>Thermoactinomycetaceae</taxon>
        <taxon>Marinithermofilum</taxon>
    </lineage>
</organism>
<evidence type="ECO:0000256" key="2">
    <source>
        <dbReference type="SAM" id="Phobius"/>
    </source>
</evidence>
<dbReference type="RefSeq" id="WP_188647717.1">
    <property type="nucleotide sequence ID" value="NZ_BMHQ01000006.1"/>
</dbReference>
<evidence type="ECO:0000313" key="3">
    <source>
        <dbReference type="EMBL" id="GGE17937.1"/>
    </source>
</evidence>
<keyword evidence="2" id="KW-0472">Membrane</keyword>
<evidence type="ECO:0000256" key="1">
    <source>
        <dbReference type="SAM" id="MobiDB-lite"/>
    </source>
</evidence>
<keyword evidence="4" id="KW-1185">Reference proteome</keyword>
<reference evidence="3" key="2">
    <citation type="submission" date="2020-09" db="EMBL/GenBank/DDBJ databases">
        <authorList>
            <person name="Sun Q."/>
            <person name="Zhou Y."/>
        </authorList>
    </citation>
    <scope>NUCLEOTIDE SEQUENCE</scope>
    <source>
        <strain evidence="3">CGMCC 1.15179</strain>
    </source>
</reference>
<feature type="transmembrane region" description="Helical" evidence="2">
    <location>
        <begin position="218"/>
        <end position="243"/>
    </location>
</feature>
<sequence length="376" mass="42037">MEESFRLLKRHGIKLWFTNVIGGLIVAALLLVPHLFIGMMLAPQLAPYQSEASRLLTLPTLTEKMTHFFQLAGHIFAEAQGFALVYMIGIMIITLLSGFFLAAGVIGTVRGAVVEDKVSLGAFFSFGIRFMMRIMALGIVKGLGIALSGSLIYWGALQSGTGVDIVLYIAGGLIGLIWLSAVTQSLIVLYTEEFPLFRGLRYGFQAAIVKPVQSMTAFLGAVLISIVSAALVGFLAMFPWFLLQWFEDGAVALIVGAALGALFYSVFSMVPPLLALGVLFSQYIIAIQPYLFPEENTRPQPVPDEHWEPQESAFHDDWRDQEPAPTLEDDWYEEENSYPEKASRPEEDWDSENWHGEDRQDVERNERNWERKSRTF</sequence>
<accession>A0A8J2YDK4</accession>
<evidence type="ECO:0000313" key="4">
    <source>
        <dbReference type="Proteomes" id="UP000625210"/>
    </source>
</evidence>
<name>A0A8J2YDK4_9BACL</name>
<gene>
    <name evidence="3" type="ORF">GCM10011571_19660</name>
</gene>
<feature type="region of interest" description="Disordered" evidence="1">
    <location>
        <begin position="298"/>
        <end position="376"/>
    </location>
</feature>
<dbReference type="Proteomes" id="UP000625210">
    <property type="component" value="Unassembled WGS sequence"/>
</dbReference>
<proteinExistence type="predicted"/>
<feature type="compositionally biased region" description="Basic and acidic residues" evidence="1">
    <location>
        <begin position="341"/>
        <end position="376"/>
    </location>
</feature>
<dbReference type="AlphaFoldDB" id="A0A8J2YDK4"/>
<feature type="compositionally biased region" description="Basic and acidic residues" evidence="1">
    <location>
        <begin position="303"/>
        <end position="322"/>
    </location>
</feature>
<reference evidence="3" key="1">
    <citation type="journal article" date="2014" name="Int. J. Syst. Evol. Microbiol.">
        <title>Complete genome sequence of Corynebacterium casei LMG S-19264T (=DSM 44701T), isolated from a smear-ripened cheese.</title>
        <authorList>
            <consortium name="US DOE Joint Genome Institute (JGI-PGF)"/>
            <person name="Walter F."/>
            <person name="Albersmeier A."/>
            <person name="Kalinowski J."/>
            <person name="Ruckert C."/>
        </authorList>
    </citation>
    <scope>NUCLEOTIDE SEQUENCE</scope>
    <source>
        <strain evidence="3">CGMCC 1.15179</strain>
    </source>
</reference>
<feature type="transmembrane region" description="Helical" evidence="2">
    <location>
        <begin position="20"/>
        <end position="42"/>
    </location>
</feature>
<feature type="compositionally biased region" description="Acidic residues" evidence="1">
    <location>
        <begin position="327"/>
        <end position="337"/>
    </location>
</feature>
<protein>
    <submittedName>
        <fullName evidence="3">Uncharacterized protein</fullName>
    </submittedName>
</protein>
<keyword evidence="2" id="KW-0812">Transmembrane</keyword>
<keyword evidence="2" id="KW-1133">Transmembrane helix</keyword>
<feature type="transmembrane region" description="Helical" evidence="2">
    <location>
        <begin position="83"/>
        <end position="109"/>
    </location>
</feature>
<comment type="caution">
    <text evidence="3">The sequence shown here is derived from an EMBL/GenBank/DDBJ whole genome shotgun (WGS) entry which is preliminary data.</text>
</comment>